<evidence type="ECO:0000256" key="8">
    <source>
        <dbReference type="SAM" id="Phobius"/>
    </source>
</evidence>
<proteinExistence type="inferred from homology"/>
<keyword evidence="3" id="KW-0813">Transport</keyword>
<keyword evidence="6 8" id="KW-1133">Transmembrane helix</keyword>
<evidence type="ECO:0000256" key="1">
    <source>
        <dbReference type="ARBA" id="ARBA00004651"/>
    </source>
</evidence>
<evidence type="ECO:0000313" key="10">
    <source>
        <dbReference type="Proteomes" id="UP000570361"/>
    </source>
</evidence>
<evidence type="ECO:0000256" key="5">
    <source>
        <dbReference type="ARBA" id="ARBA00022692"/>
    </source>
</evidence>
<keyword evidence="5 8" id="KW-0812">Transmembrane</keyword>
<dbReference type="RefSeq" id="WP_343060706.1">
    <property type="nucleotide sequence ID" value="NZ_JACHXK010000020.1"/>
</dbReference>
<dbReference type="PANTHER" id="PTHR21716">
    <property type="entry name" value="TRANSMEMBRANE PROTEIN"/>
    <property type="match status" value="1"/>
</dbReference>
<gene>
    <name evidence="9" type="ORF">FHS18_005689</name>
</gene>
<comment type="caution">
    <text evidence="9">The sequence shown here is derived from an EMBL/GenBank/DDBJ whole genome shotgun (WGS) entry which is preliminary data.</text>
</comment>
<evidence type="ECO:0000256" key="4">
    <source>
        <dbReference type="ARBA" id="ARBA00022475"/>
    </source>
</evidence>
<dbReference type="Pfam" id="PF01594">
    <property type="entry name" value="AI-2E_transport"/>
    <property type="match status" value="1"/>
</dbReference>
<sequence>MIVLPKSKFFRVGYGILLIFLIIWVGVHIKFVFHPIVVMCQTLFIPLLISGVLYYLLRPLVQFLVSRKIPRSAAILILYLLVICLFTLLIIYVAPMIQRQFVELGNNLPNYVRNAVEKVYELTDNESVNQFLTSFSLDFNTLQTKATDYAYVVVNWISTNITAVVSFVANVVLLAVVVPFVLYYFLKDGEKMSAGVIKVIPKKNQTLARKLLTEMDQTISTYIRGQITVAVCVGVLLLIGYFIIGIEYAVLLALAAMLTNVIPYVGAFISAVPAVLVAAVDSPMMVVKVLIVTLVAQQIEGNLISPQIMGKQLEIHPLTIILLLLVAGTLVGPLGLLLAVPFYAIAKIIVVQIYRFIKLRTEPDIVPPDPPLTE</sequence>
<protein>
    <submittedName>
        <fullName evidence="9">Putative PurR-regulated permease PerM</fullName>
    </submittedName>
</protein>
<evidence type="ECO:0000313" key="9">
    <source>
        <dbReference type="EMBL" id="MBB3113576.1"/>
    </source>
</evidence>
<dbReference type="PANTHER" id="PTHR21716:SF53">
    <property type="entry name" value="PERMEASE PERM-RELATED"/>
    <property type="match status" value="1"/>
</dbReference>
<comment type="subcellular location">
    <subcellularLocation>
        <location evidence="1">Cell membrane</location>
        <topology evidence="1">Multi-pass membrane protein</topology>
    </subcellularLocation>
</comment>
<feature type="transmembrane region" description="Helical" evidence="8">
    <location>
        <begin position="12"/>
        <end position="29"/>
    </location>
</feature>
<dbReference type="GO" id="GO:0055085">
    <property type="term" value="P:transmembrane transport"/>
    <property type="evidence" value="ECO:0007669"/>
    <property type="project" value="TreeGrafter"/>
</dbReference>
<feature type="transmembrane region" description="Helical" evidence="8">
    <location>
        <begin position="315"/>
        <end position="334"/>
    </location>
</feature>
<feature type="transmembrane region" description="Helical" evidence="8">
    <location>
        <begin position="227"/>
        <end position="255"/>
    </location>
</feature>
<comment type="similarity">
    <text evidence="2">Belongs to the autoinducer-2 exporter (AI-2E) (TC 2.A.86) family.</text>
</comment>
<organism evidence="9 10">
    <name type="scientific">Paenibacillus phyllosphaerae</name>
    <dbReference type="NCBI Taxonomy" id="274593"/>
    <lineage>
        <taxon>Bacteria</taxon>
        <taxon>Bacillati</taxon>
        <taxon>Bacillota</taxon>
        <taxon>Bacilli</taxon>
        <taxon>Bacillales</taxon>
        <taxon>Paenibacillaceae</taxon>
        <taxon>Paenibacillus</taxon>
    </lineage>
</organism>
<dbReference type="AlphaFoldDB" id="A0A7W5FQL5"/>
<evidence type="ECO:0000256" key="2">
    <source>
        <dbReference type="ARBA" id="ARBA00009773"/>
    </source>
</evidence>
<keyword evidence="4" id="KW-1003">Cell membrane</keyword>
<accession>A0A7W5FQL5</accession>
<feature type="transmembrane region" description="Helical" evidence="8">
    <location>
        <begin position="161"/>
        <end position="186"/>
    </location>
</feature>
<keyword evidence="7 8" id="KW-0472">Membrane</keyword>
<evidence type="ECO:0000256" key="7">
    <source>
        <dbReference type="ARBA" id="ARBA00023136"/>
    </source>
</evidence>
<dbReference type="InterPro" id="IPR002549">
    <property type="entry name" value="AI-2E-like"/>
</dbReference>
<reference evidence="9 10" key="1">
    <citation type="submission" date="2020-08" db="EMBL/GenBank/DDBJ databases">
        <title>Genomic Encyclopedia of Type Strains, Phase III (KMG-III): the genomes of soil and plant-associated and newly described type strains.</title>
        <authorList>
            <person name="Whitman W."/>
        </authorList>
    </citation>
    <scope>NUCLEOTIDE SEQUENCE [LARGE SCALE GENOMIC DNA]</scope>
    <source>
        <strain evidence="9 10">CECT 5862</strain>
    </source>
</reference>
<dbReference type="EMBL" id="JACHXK010000020">
    <property type="protein sequence ID" value="MBB3113576.1"/>
    <property type="molecule type" value="Genomic_DNA"/>
</dbReference>
<name>A0A7W5FQL5_9BACL</name>
<feature type="transmembrane region" description="Helical" evidence="8">
    <location>
        <begin position="35"/>
        <end position="57"/>
    </location>
</feature>
<dbReference type="Proteomes" id="UP000570361">
    <property type="component" value="Unassembled WGS sequence"/>
</dbReference>
<evidence type="ECO:0000256" key="3">
    <source>
        <dbReference type="ARBA" id="ARBA00022448"/>
    </source>
</evidence>
<evidence type="ECO:0000256" key="6">
    <source>
        <dbReference type="ARBA" id="ARBA00022989"/>
    </source>
</evidence>
<dbReference type="GO" id="GO:0005886">
    <property type="term" value="C:plasma membrane"/>
    <property type="evidence" value="ECO:0007669"/>
    <property type="project" value="UniProtKB-SubCell"/>
</dbReference>
<feature type="transmembrane region" description="Helical" evidence="8">
    <location>
        <begin position="261"/>
        <end position="280"/>
    </location>
</feature>
<feature type="transmembrane region" description="Helical" evidence="8">
    <location>
        <begin position="69"/>
        <end position="94"/>
    </location>
</feature>
<keyword evidence="10" id="KW-1185">Reference proteome</keyword>